<dbReference type="Proteomes" id="UP000051084">
    <property type="component" value="Unassembled WGS sequence"/>
</dbReference>
<evidence type="ECO:0000313" key="1">
    <source>
        <dbReference type="EMBL" id="KRL91853.1"/>
    </source>
</evidence>
<dbReference type="EMBL" id="AZGC01000067">
    <property type="protein sequence ID" value="KRL91853.1"/>
    <property type="molecule type" value="Genomic_DNA"/>
</dbReference>
<proteinExistence type="predicted"/>
<dbReference type="OrthoDB" id="2183780at2"/>
<name>A0A0R1UEQ3_9LACO</name>
<keyword evidence="2" id="KW-1185">Reference proteome</keyword>
<dbReference type="PATRIC" id="fig|1423742.4.peg.646"/>
<reference evidence="1 2" key="1">
    <citation type="journal article" date="2015" name="Genome Announc.">
        <title>Expanding the biotechnology potential of lactobacilli through comparative genomics of 213 strains and associated genera.</title>
        <authorList>
            <person name="Sun Z."/>
            <person name="Harris H.M."/>
            <person name="McCann A."/>
            <person name="Guo C."/>
            <person name="Argimon S."/>
            <person name="Zhang W."/>
            <person name="Yang X."/>
            <person name="Jeffery I.B."/>
            <person name="Cooney J.C."/>
            <person name="Kagawa T.F."/>
            <person name="Liu W."/>
            <person name="Song Y."/>
            <person name="Salvetti E."/>
            <person name="Wrobel A."/>
            <person name="Rasinkangas P."/>
            <person name="Parkhill J."/>
            <person name="Rea M.C."/>
            <person name="O'Sullivan O."/>
            <person name="Ritari J."/>
            <person name="Douillard F.P."/>
            <person name="Paul Ross R."/>
            <person name="Yang R."/>
            <person name="Briner A.E."/>
            <person name="Felis G.E."/>
            <person name="de Vos W.M."/>
            <person name="Barrangou R."/>
            <person name="Klaenhammer T.R."/>
            <person name="Caufield P.W."/>
            <person name="Cui Y."/>
            <person name="Zhang H."/>
            <person name="O'Toole P.W."/>
        </authorList>
    </citation>
    <scope>NUCLEOTIDE SEQUENCE [LARGE SCALE GENOMIC DNA]</scope>
    <source>
        <strain evidence="1 2">DSM 18793</strain>
    </source>
</reference>
<accession>A0A0R1UEQ3</accession>
<protein>
    <recommendedName>
        <fullName evidence="3">Capsid protein</fullName>
    </recommendedName>
</protein>
<dbReference type="AlphaFoldDB" id="A0A0R1UEQ3"/>
<comment type="caution">
    <text evidence="1">The sequence shown here is derived from an EMBL/GenBank/DDBJ whole genome shotgun (WGS) entry which is preliminary data.</text>
</comment>
<sequence>MRRLIPRIPKELCNQSLTINMPTGKKDKYGKQQVGKVEIERAIVQPQTIYSGTNNNRQVTANAVVFLFAGITTPFPTLDRSCVGWHITFEGKDYAITNLVDNREPYSNEVYSYELEVM</sequence>
<dbReference type="InterPro" id="IPR019612">
    <property type="entry name" value="Minor_capsid_put"/>
</dbReference>
<organism evidence="1 2">
    <name type="scientific">Limosilactobacillus equigenerosi DSM 18793 = JCM 14505</name>
    <dbReference type="NCBI Taxonomy" id="1423742"/>
    <lineage>
        <taxon>Bacteria</taxon>
        <taxon>Bacillati</taxon>
        <taxon>Bacillota</taxon>
        <taxon>Bacilli</taxon>
        <taxon>Lactobacillales</taxon>
        <taxon>Lactobacillaceae</taxon>
        <taxon>Limosilactobacillus</taxon>
    </lineage>
</organism>
<evidence type="ECO:0008006" key="3">
    <source>
        <dbReference type="Google" id="ProtNLM"/>
    </source>
</evidence>
<gene>
    <name evidence="1" type="ORF">FC21_GL000623</name>
</gene>
<dbReference type="STRING" id="417373.GCA_001570685_01453"/>
<dbReference type="Pfam" id="PF10665">
    <property type="entry name" value="Minor_capsid_1"/>
    <property type="match status" value="1"/>
</dbReference>
<evidence type="ECO:0000313" key="2">
    <source>
        <dbReference type="Proteomes" id="UP000051084"/>
    </source>
</evidence>